<proteinExistence type="predicted"/>
<reference evidence="1" key="2">
    <citation type="submission" date="2016-06" db="EMBL/GenBank/DDBJ databases">
        <title>The genome of a short-lived fish provides insights into sex chromosome evolution and the genetic control of aging.</title>
        <authorList>
            <person name="Reichwald K."/>
            <person name="Felder M."/>
            <person name="Petzold A."/>
            <person name="Koch P."/>
            <person name="Groth M."/>
            <person name="Platzer M."/>
        </authorList>
    </citation>
    <scope>NUCLEOTIDE SEQUENCE</scope>
    <source>
        <tissue evidence="1">Brain</tissue>
    </source>
</reference>
<reference evidence="1" key="1">
    <citation type="submission" date="2016-05" db="EMBL/GenBank/DDBJ databases">
        <authorList>
            <person name="Lavstsen T."/>
            <person name="Jespersen J.S."/>
        </authorList>
    </citation>
    <scope>NUCLEOTIDE SEQUENCE</scope>
    <source>
        <tissue evidence="1">Brain</tissue>
    </source>
</reference>
<evidence type="ECO:0000313" key="1">
    <source>
        <dbReference type="EMBL" id="SBP04104.1"/>
    </source>
</evidence>
<organism evidence="1">
    <name type="scientific">Iconisemion striatum</name>
    <dbReference type="NCBI Taxonomy" id="60296"/>
    <lineage>
        <taxon>Eukaryota</taxon>
        <taxon>Metazoa</taxon>
        <taxon>Chordata</taxon>
        <taxon>Craniata</taxon>
        <taxon>Vertebrata</taxon>
        <taxon>Euteleostomi</taxon>
        <taxon>Actinopterygii</taxon>
        <taxon>Neopterygii</taxon>
        <taxon>Teleostei</taxon>
        <taxon>Neoteleostei</taxon>
        <taxon>Acanthomorphata</taxon>
        <taxon>Ovalentaria</taxon>
        <taxon>Atherinomorphae</taxon>
        <taxon>Cyprinodontiformes</taxon>
        <taxon>Nothobranchiidae</taxon>
        <taxon>Iconisemion</taxon>
    </lineage>
</organism>
<dbReference type="AlphaFoldDB" id="A0A1A7WEZ4"/>
<sequence length="45" mass="4867">CLFTQKTVVRMSTRLTHDPSACCSSGTSLLCSTQLNCSVCCRKPV</sequence>
<name>A0A1A7WEZ4_9TELE</name>
<protein>
    <submittedName>
        <fullName evidence="1">Chromosome 9 open reading frame 117</fullName>
    </submittedName>
</protein>
<dbReference type="EMBL" id="HADW01002704">
    <property type="protein sequence ID" value="SBP04104.1"/>
    <property type="molecule type" value="Transcribed_RNA"/>
</dbReference>
<accession>A0A1A7WEZ4</accession>
<gene>
    <name evidence="1" type="primary">C5H9ORF117</name>
</gene>
<feature type="non-terminal residue" evidence="1">
    <location>
        <position position="1"/>
    </location>
</feature>